<accession>A0A0D2C024</accession>
<feature type="domain" description="Pyrroline-5-carboxylate reductase catalytic N-terminal" evidence="2">
    <location>
        <begin position="122"/>
        <end position="226"/>
    </location>
</feature>
<dbReference type="RefSeq" id="XP_013318640.1">
    <property type="nucleotide sequence ID" value="XM_013463186.1"/>
</dbReference>
<dbReference type="GO" id="GO:0000329">
    <property type="term" value="C:fungal-type vacuole membrane"/>
    <property type="evidence" value="ECO:0007669"/>
    <property type="project" value="TreeGrafter"/>
</dbReference>
<reference evidence="3 4" key="1">
    <citation type="submission" date="2015-01" db="EMBL/GenBank/DDBJ databases">
        <title>The Genome Sequence of Exophiala xenobiotica CBS118157.</title>
        <authorList>
            <consortium name="The Broad Institute Genomics Platform"/>
            <person name="Cuomo C."/>
            <person name="de Hoog S."/>
            <person name="Gorbushina A."/>
            <person name="Stielow B."/>
            <person name="Teixiera M."/>
            <person name="Abouelleil A."/>
            <person name="Chapman S.B."/>
            <person name="Priest M."/>
            <person name="Young S.K."/>
            <person name="Wortman J."/>
            <person name="Nusbaum C."/>
            <person name="Birren B."/>
        </authorList>
    </citation>
    <scope>NUCLEOTIDE SEQUENCE [LARGE SCALE GENOMIC DNA]</scope>
    <source>
        <strain evidence="3 4">CBS 118157</strain>
    </source>
</reference>
<dbReference type="HOGENOM" id="CLU_1124555_0_0_1"/>
<dbReference type="GO" id="GO:0022857">
    <property type="term" value="F:transmembrane transporter activity"/>
    <property type="evidence" value="ECO:0007669"/>
    <property type="project" value="InterPro"/>
</dbReference>
<dbReference type="InterPro" id="IPR026030">
    <property type="entry name" value="Pur-cyt_permease_Fcy2/21/22"/>
</dbReference>
<dbReference type="GeneID" id="25324514"/>
<proteinExistence type="predicted"/>
<protein>
    <recommendedName>
        <fullName evidence="2">Pyrroline-5-carboxylate reductase catalytic N-terminal domain-containing protein</fullName>
    </recommendedName>
</protein>
<dbReference type="STRING" id="348802.A0A0D2C024"/>
<dbReference type="InterPro" id="IPR036291">
    <property type="entry name" value="NAD(P)-bd_dom_sf"/>
</dbReference>
<dbReference type="PANTHER" id="PTHR31806">
    <property type="entry name" value="PURINE-CYTOSINE PERMEASE FCY2-RELATED"/>
    <property type="match status" value="1"/>
</dbReference>
<sequence length="247" mass="27019">MGYWALMWVALVAEEEFIFRRNKGYKCEDWNDPSKLPVGIAGLTAFIIGWVGPIARMDGADLGVFGVRQGPLHNGAEVRFDDPLWIRLNRFHSTDNLKDCKFSSSWSDITMSTLSATDRKLRIAIVGCGFLGTALLSGIIKSVTGTSHDLRFSVTASSDASLDRLRQTFASNHDHVQTITSDNVKAVVDSEVVMLGFQPYQLTAISSHKALLEALQGKLIVSLLAGVSAQQIREAIYPFSGTIPSNV</sequence>
<evidence type="ECO:0000259" key="2">
    <source>
        <dbReference type="Pfam" id="PF03807"/>
    </source>
</evidence>
<evidence type="ECO:0000313" key="4">
    <source>
        <dbReference type="Proteomes" id="UP000054342"/>
    </source>
</evidence>
<dbReference type="Pfam" id="PF03807">
    <property type="entry name" value="F420_oxidored"/>
    <property type="match status" value="1"/>
</dbReference>
<name>A0A0D2C024_9EURO</name>
<evidence type="ECO:0000256" key="1">
    <source>
        <dbReference type="ARBA" id="ARBA00022448"/>
    </source>
</evidence>
<dbReference type="EMBL" id="KN847318">
    <property type="protein sequence ID" value="KIW58056.1"/>
    <property type="molecule type" value="Genomic_DNA"/>
</dbReference>
<dbReference type="InterPro" id="IPR028939">
    <property type="entry name" value="P5C_Rdtase_cat_N"/>
</dbReference>
<organism evidence="3 4">
    <name type="scientific">Exophiala xenobiotica</name>
    <dbReference type="NCBI Taxonomy" id="348802"/>
    <lineage>
        <taxon>Eukaryota</taxon>
        <taxon>Fungi</taxon>
        <taxon>Dikarya</taxon>
        <taxon>Ascomycota</taxon>
        <taxon>Pezizomycotina</taxon>
        <taxon>Eurotiomycetes</taxon>
        <taxon>Chaetothyriomycetidae</taxon>
        <taxon>Chaetothyriales</taxon>
        <taxon>Herpotrichiellaceae</taxon>
        <taxon>Exophiala</taxon>
    </lineage>
</organism>
<dbReference type="Gene3D" id="3.40.50.720">
    <property type="entry name" value="NAD(P)-binding Rossmann-like Domain"/>
    <property type="match status" value="1"/>
</dbReference>
<dbReference type="PANTHER" id="PTHR31806:SF8">
    <property type="entry name" value="TRANSPORTER, PUTATIVE (AFU_ORTHOLOGUE AFUA_2G03000)-RELATED"/>
    <property type="match status" value="1"/>
</dbReference>
<gene>
    <name evidence="3" type="ORF">PV05_02606</name>
</gene>
<dbReference type="GO" id="GO:0005886">
    <property type="term" value="C:plasma membrane"/>
    <property type="evidence" value="ECO:0007669"/>
    <property type="project" value="TreeGrafter"/>
</dbReference>
<dbReference type="SUPFAM" id="SSF51735">
    <property type="entry name" value="NAD(P)-binding Rossmann-fold domains"/>
    <property type="match status" value="1"/>
</dbReference>
<keyword evidence="4" id="KW-1185">Reference proteome</keyword>
<dbReference type="AlphaFoldDB" id="A0A0D2C024"/>
<keyword evidence="1" id="KW-0813">Transport</keyword>
<evidence type="ECO:0000313" key="3">
    <source>
        <dbReference type="EMBL" id="KIW58056.1"/>
    </source>
</evidence>
<dbReference type="Proteomes" id="UP000054342">
    <property type="component" value="Unassembled WGS sequence"/>
</dbReference>
<dbReference type="OrthoDB" id="10263291at2759"/>